<evidence type="ECO:0000313" key="5">
    <source>
        <dbReference type="Proteomes" id="UP000321793"/>
    </source>
</evidence>
<feature type="transmembrane region" description="Helical" evidence="2">
    <location>
        <begin position="107"/>
        <end position="132"/>
    </location>
</feature>
<dbReference type="OrthoDB" id="9781349at2"/>
<evidence type="ECO:0000259" key="3">
    <source>
        <dbReference type="Pfam" id="PF01970"/>
    </source>
</evidence>
<dbReference type="Pfam" id="PF01970">
    <property type="entry name" value="TctA"/>
    <property type="match status" value="1"/>
</dbReference>
<feature type="transmembrane region" description="Helical" evidence="2">
    <location>
        <begin position="315"/>
        <end position="336"/>
    </location>
</feature>
<feature type="region of interest" description="Disordered" evidence="1">
    <location>
        <begin position="494"/>
        <end position="522"/>
    </location>
</feature>
<feature type="transmembrane region" description="Helical" evidence="2">
    <location>
        <begin position="147"/>
        <end position="163"/>
    </location>
</feature>
<feature type="compositionally biased region" description="Basic and acidic residues" evidence="1">
    <location>
        <begin position="511"/>
        <end position="522"/>
    </location>
</feature>
<feature type="transmembrane region" description="Helical" evidence="2">
    <location>
        <begin position="413"/>
        <end position="443"/>
    </location>
</feature>
<dbReference type="PANTHER" id="PTHR35342">
    <property type="entry name" value="TRICARBOXYLIC TRANSPORT PROTEIN"/>
    <property type="match status" value="1"/>
</dbReference>
<feature type="domain" description="DUF112" evidence="3">
    <location>
        <begin position="20"/>
        <end position="437"/>
    </location>
</feature>
<keyword evidence="2" id="KW-1133">Transmembrane helix</keyword>
<keyword evidence="2" id="KW-0472">Membrane</keyword>
<sequence length="522" mass="54668">MDGLNALLDGMSAALTPMNLLYAFFGVLLGTAIGVLPGIGPAMAIALLLPLTYTLPVEQAIIMFAGLYYGGMYGGSTTSILLNTPGESASVMTAIEGNKMAKAGRGAAALSTAAIGSFVAGTIATFCLALLAPQVVKVAIQLGDPDYLAVMLFAFVAVTTVLGSSKIRGFASLGLGVWIGLIGIDPTSGQQRLTFGIDQLSDGIDVVVVAVAVFAMGEALWIAAHLRRAPARITPIKGRWMTREDLSRSWKPWLRGTVIGFPFGAIPAGGAEIPTFLSYISERKLSKKPEEFGHGAIEGVAGPEATNNASAAGSLVPLLTLGIPTTATAAVMILAFQTYGIQPGPRLFQDQGPLVWTLIASLLIGNAMLLLLNLPMAGLWAKLLLIPRPYLYAGILMFASLGAYAANGSPFDLWLLLFIGGLGFAMRRFGLPVVPLIVGLILAPRAEVFMRRALQISDGHLSGLVNTTFSKVVYVLIALLIVAPFIWSRVRGRRTPPEGPVGPSSPTTGADDARVHANTEGA</sequence>
<evidence type="ECO:0000313" key="4">
    <source>
        <dbReference type="EMBL" id="GEQ12182.1"/>
    </source>
</evidence>
<dbReference type="PANTHER" id="PTHR35342:SF5">
    <property type="entry name" value="TRICARBOXYLIC TRANSPORT PROTEIN"/>
    <property type="match status" value="1"/>
</dbReference>
<protein>
    <submittedName>
        <fullName evidence="4">Tripartite tricarboxylate transporter TctA</fullName>
    </submittedName>
</protein>
<feature type="transmembrane region" description="Helical" evidence="2">
    <location>
        <begin position="170"/>
        <end position="186"/>
    </location>
</feature>
<reference evidence="4 5" key="1">
    <citation type="submission" date="2019-07" db="EMBL/GenBank/DDBJ databases">
        <title>Whole genome shotgun sequence of Knoellia locipacati NBRC 109775.</title>
        <authorList>
            <person name="Hosoyama A."/>
            <person name="Uohara A."/>
            <person name="Ohji S."/>
            <person name="Ichikawa N."/>
        </authorList>
    </citation>
    <scope>NUCLEOTIDE SEQUENCE [LARGE SCALE GENOMIC DNA]</scope>
    <source>
        <strain evidence="4 5">NBRC 109775</strain>
    </source>
</reference>
<dbReference type="InterPro" id="IPR002823">
    <property type="entry name" value="DUF112_TM"/>
</dbReference>
<keyword evidence="2" id="KW-0812">Transmembrane</keyword>
<name>A0A512SW45_9MICO</name>
<evidence type="ECO:0000256" key="2">
    <source>
        <dbReference type="SAM" id="Phobius"/>
    </source>
</evidence>
<feature type="transmembrane region" description="Helical" evidence="2">
    <location>
        <begin position="356"/>
        <end position="377"/>
    </location>
</feature>
<keyword evidence="5" id="KW-1185">Reference proteome</keyword>
<feature type="transmembrane region" description="Helical" evidence="2">
    <location>
        <begin position="389"/>
        <end position="407"/>
    </location>
</feature>
<dbReference type="AlphaFoldDB" id="A0A512SW45"/>
<feature type="transmembrane region" description="Helical" evidence="2">
    <location>
        <begin position="20"/>
        <end position="49"/>
    </location>
</feature>
<dbReference type="RefSeq" id="WP_147061713.1">
    <property type="nucleotide sequence ID" value="NZ_BAABDN010000001.1"/>
</dbReference>
<dbReference type="Proteomes" id="UP000321793">
    <property type="component" value="Unassembled WGS sequence"/>
</dbReference>
<organism evidence="4 5">
    <name type="scientific">Knoellia locipacati</name>
    <dbReference type="NCBI Taxonomy" id="882824"/>
    <lineage>
        <taxon>Bacteria</taxon>
        <taxon>Bacillati</taxon>
        <taxon>Actinomycetota</taxon>
        <taxon>Actinomycetes</taxon>
        <taxon>Micrococcales</taxon>
        <taxon>Intrasporangiaceae</taxon>
        <taxon>Knoellia</taxon>
    </lineage>
</organism>
<evidence type="ECO:0000256" key="1">
    <source>
        <dbReference type="SAM" id="MobiDB-lite"/>
    </source>
</evidence>
<comment type="caution">
    <text evidence="4">The sequence shown here is derived from an EMBL/GenBank/DDBJ whole genome shotgun (WGS) entry which is preliminary data.</text>
</comment>
<proteinExistence type="predicted"/>
<feature type="transmembrane region" description="Helical" evidence="2">
    <location>
        <begin position="464"/>
        <end position="487"/>
    </location>
</feature>
<accession>A0A512SW45</accession>
<gene>
    <name evidence="4" type="ORF">KLO01_02290</name>
</gene>
<dbReference type="EMBL" id="BKBA01000002">
    <property type="protein sequence ID" value="GEQ12182.1"/>
    <property type="molecule type" value="Genomic_DNA"/>
</dbReference>
<feature type="transmembrane region" description="Helical" evidence="2">
    <location>
        <begin position="206"/>
        <end position="224"/>
    </location>
</feature>